<dbReference type="AlphaFoldDB" id="V4AAQ6"/>
<keyword evidence="3" id="KW-0677">Repeat</keyword>
<evidence type="ECO:0000256" key="5">
    <source>
        <dbReference type="ARBA" id="ARBA00022786"/>
    </source>
</evidence>
<dbReference type="CTD" id="20251841"/>
<dbReference type="GeneID" id="20251841"/>
<dbReference type="EMBL" id="KB201387">
    <property type="protein sequence ID" value="ESO96740.1"/>
    <property type="molecule type" value="Genomic_DNA"/>
</dbReference>
<dbReference type="GO" id="GO:0016740">
    <property type="term" value="F:transferase activity"/>
    <property type="evidence" value="ECO:0007669"/>
    <property type="project" value="UniProtKB-KW"/>
</dbReference>
<accession>V4AAQ6</accession>
<dbReference type="EMBL" id="KB200559">
    <property type="protein sequence ID" value="ESP01084.1"/>
    <property type="molecule type" value="Genomic_DNA"/>
</dbReference>
<evidence type="ECO:0000256" key="6">
    <source>
        <dbReference type="ARBA" id="ARBA00022833"/>
    </source>
</evidence>
<dbReference type="InterPro" id="IPR044066">
    <property type="entry name" value="TRIAD_supradom"/>
</dbReference>
<feature type="domain" description="RING-type" evidence="7">
    <location>
        <begin position="1"/>
        <end position="194"/>
    </location>
</feature>
<dbReference type="PROSITE" id="PS51873">
    <property type="entry name" value="TRIAD"/>
    <property type="match status" value="1"/>
</dbReference>
<dbReference type="OMA" id="RSNRCEN"/>
<protein>
    <recommendedName>
        <fullName evidence="7">RING-type domain-containing protein</fullName>
    </recommendedName>
</protein>
<evidence type="ECO:0000256" key="3">
    <source>
        <dbReference type="ARBA" id="ARBA00022737"/>
    </source>
</evidence>
<reference evidence="9 10" key="1">
    <citation type="journal article" date="2013" name="Nature">
        <title>Insights into bilaterian evolution from three spiralian genomes.</title>
        <authorList>
            <person name="Simakov O."/>
            <person name="Marletaz F."/>
            <person name="Cho S.J."/>
            <person name="Edsinger-Gonzales E."/>
            <person name="Havlak P."/>
            <person name="Hellsten U."/>
            <person name="Kuo D.H."/>
            <person name="Larsson T."/>
            <person name="Lv J."/>
            <person name="Arendt D."/>
            <person name="Savage R."/>
            <person name="Osoegawa K."/>
            <person name="de Jong P."/>
            <person name="Grimwood J."/>
            <person name="Chapman J.A."/>
            <person name="Shapiro H."/>
            <person name="Aerts A."/>
            <person name="Otillar R.P."/>
            <person name="Terry A.Y."/>
            <person name="Boore J.L."/>
            <person name="Grigoriev I.V."/>
            <person name="Lindberg D.R."/>
            <person name="Seaver E.C."/>
            <person name="Weisblat D.A."/>
            <person name="Putnam N.H."/>
            <person name="Rokhsar D.S."/>
        </authorList>
    </citation>
    <scope>NUCLEOTIDE SEQUENCE [LARGE SCALE GENOMIC DNA]</scope>
</reference>
<keyword evidence="5" id="KW-0833">Ubl conjugation pathway</keyword>
<organism evidence="9 10">
    <name type="scientific">Lottia gigantea</name>
    <name type="common">Giant owl limpet</name>
    <dbReference type="NCBI Taxonomy" id="225164"/>
    <lineage>
        <taxon>Eukaryota</taxon>
        <taxon>Metazoa</taxon>
        <taxon>Spiralia</taxon>
        <taxon>Lophotrochozoa</taxon>
        <taxon>Mollusca</taxon>
        <taxon>Gastropoda</taxon>
        <taxon>Patellogastropoda</taxon>
        <taxon>Lottioidea</taxon>
        <taxon>Lottiidae</taxon>
        <taxon>Lottia</taxon>
    </lineage>
</organism>
<evidence type="ECO:0000313" key="9">
    <source>
        <dbReference type="EMBL" id="ESP01084.1"/>
    </source>
</evidence>
<feature type="non-terminal residue" evidence="9">
    <location>
        <position position="1"/>
    </location>
</feature>
<proteinExistence type="predicted"/>
<keyword evidence="4" id="KW-0863">Zinc-finger</keyword>
<keyword evidence="1" id="KW-0808">Transferase</keyword>
<dbReference type="GO" id="GO:0008270">
    <property type="term" value="F:zinc ion binding"/>
    <property type="evidence" value="ECO:0007669"/>
    <property type="project" value="UniProtKB-KW"/>
</dbReference>
<keyword evidence="2" id="KW-0479">Metal-binding</keyword>
<evidence type="ECO:0000313" key="10">
    <source>
        <dbReference type="Proteomes" id="UP000030746"/>
    </source>
</evidence>
<dbReference type="CTD" id="20251789"/>
<evidence type="ECO:0000256" key="2">
    <source>
        <dbReference type="ARBA" id="ARBA00022723"/>
    </source>
</evidence>
<dbReference type="Proteomes" id="UP000030746">
    <property type="component" value="Unassembled WGS sequence"/>
</dbReference>
<keyword evidence="6" id="KW-0862">Zinc</keyword>
<dbReference type="KEGG" id="lgi:LOTGIDRAFT_67776"/>
<evidence type="ECO:0000313" key="8">
    <source>
        <dbReference type="EMBL" id="ESO96740.1"/>
    </source>
</evidence>
<dbReference type="RefSeq" id="XP_009048243.1">
    <property type="nucleotide sequence ID" value="XM_009049995.1"/>
</dbReference>
<dbReference type="GeneID" id="20251789"/>
<dbReference type="STRING" id="225164.V4AAQ6"/>
<feature type="non-terminal residue" evidence="9">
    <location>
        <position position="194"/>
    </location>
</feature>
<name>V4AAQ6_LOTGI</name>
<dbReference type="SUPFAM" id="SSF57850">
    <property type="entry name" value="RING/U-box"/>
    <property type="match status" value="2"/>
</dbReference>
<sequence>RAKMPCGHAIGPESLTAYCRSLLTAGKYEFRCPHVDPTYCGRLWEFYTIKKLAVLTKEEKKEFETKLAENYLFKGVKIQECPRCQSYCERKDSKSVRVICPICTRQKEELYEFCWFCLKTWLTNTTHDCGNHGCSGEDPRIRLLRNAPKKSIVEVPNCPSVRSCPKCGLLIEHIKACKQMVCLCGQKFCFICLK</sequence>
<dbReference type="KEGG" id="lgi:LOTGIDRAFT_66730"/>
<evidence type="ECO:0000259" key="7">
    <source>
        <dbReference type="PROSITE" id="PS51873"/>
    </source>
</evidence>
<evidence type="ECO:0000256" key="4">
    <source>
        <dbReference type="ARBA" id="ARBA00022771"/>
    </source>
</evidence>
<gene>
    <name evidence="9" type="ORF">LOTGIDRAFT_66730</name>
    <name evidence="8" type="ORF">LOTGIDRAFT_67776</name>
</gene>
<evidence type="ECO:0000256" key="1">
    <source>
        <dbReference type="ARBA" id="ARBA00022679"/>
    </source>
</evidence>
<keyword evidence="10" id="KW-1185">Reference proteome</keyword>
<dbReference type="Gene3D" id="1.20.120.1750">
    <property type="match status" value="1"/>
</dbReference>
<dbReference type="OrthoDB" id="419317at2759"/>
<dbReference type="HOGENOM" id="CLU_062690_1_0_1"/>
<dbReference type="RefSeq" id="XP_009052572.1">
    <property type="nucleotide sequence ID" value="XM_009054324.1"/>
</dbReference>